<protein>
    <submittedName>
        <fullName evidence="3">(thale cress) hypothetical protein</fullName>
    </submittedName>
</protein>
<accession>A0A7G2F0A1</accession>
<proteinExistence type="predicted"/>
<dbReference type="Proteomes" id="UP000516314">
    <property type="component" value="Chromosome 4"/>
</dbReference>
<dbReference type="Pfam" id="PF14392">
    <property type="entry name" value="zf-CCHC_4"/>
    <property type="match status" value="1"/>
</dbReference>
<evidence type="ECO:0000313" key="3">
    <source>
        <dbReference type="EMBL" id="CAD5327745.1"/>
    </source>
</evidence>
<feature type="compositionally biased region" description="Basic and acidic residues" evidence="1">
    <location>
        <begin position="206"/>
        <end position="219"/>
    </location>
</feature>
<dbReference type="AlphaFoldDB" id="A0A7G2F0A1"/>
<feature type="compositionally biased region" description="Polar residues" evidence="1">
    <location>
        <begin position="193"/>
        <end position="204"/>
    </location>
</feature>
<dbReference type="EMBL" id="LR881469">
    <property type="protein sequence ID" value="CAD5327745.1"/>
    <property type="molecule type" value="Genomic_DNA"/>
</dbReference>
<sequence>MEKRIPYHLKGKGIDRGYSPLTRRRIRALEIDTSELIKANSLTLMGRLTNHAVQRLWSLFPFLSNRWNLKGEDLGEVMDMDITNQSAKFKVLLDDLQPLIKETMVDFPDGSEALVSLDYKNMKNHCSHCQRLTHEKKACPGLRKEIEESSKSKPSFQPAASKERVRNYYTPHNNYTAPLDTGSISKRCDSPNYAPSKSGRNTGSRKTRESNKSASKDCYHSGYRSSGVDSRRNFHPYRTLFREQRQEIPSKPL</sequence>
<gene>
    <name evidence="3" type="ORF">AT9943_LOCUS15435</name>
</gene>
<feature type="domain" description="Zinc knuckle CX2CX4HX4C" evidence="2">
    <location>
        <begin position="97"/>
        <end position="140"/>
    </location>
</feature>
<organism evidence="3 4">
    <name type="scientific">Arabidopsis thaliana</name>
    <name type="common">Mouse-ear cress</name>
    <dbReference type="NCBI Taxonomy" id="3702"/>
    <lineage>
        <taxon>Eukaryota</taxon>
        <taxon>Viridiplantae</taxon>
        <taxon>Streptophyta</taxon>
        <taxon>Embryophyta</taxon>
        <taxon>Tracheophyta</taxon>
        <taxon>Spermatophyta</taxon>
        <taxon>Magnoliopsida</taxon>
        <taxon>eudicotyledons</taxon>
        <taxon>Gunneridae</taxon>
        <taxon>Pentapetalae</taxon>
        <taxon>rosids</taxon>
        <taxon>malvids</taxon>
        <taxon>Brassicales</taxon>
        <taxon>Brassicaceae</taxon>
        <taxon>Camelineae</taxon>
        <taxon>Arabidopsis</taxon>
    </lineage>
</organism>
<feature type="region of interest" description="Disordered" evidence="1">
    <location>
        <begin position="144"/>
        <end position="235"/>
    </location>
</feature>
<evidence type="ECO:0000313" key="4">
    <source>
        <dbReference type="Proteomes" id="UP000516314"/>
    </source>
</evidence>
<name>A0A7G2F0A1_ARATH</name>
<evidence type="ECO:0000256" key="1">
    <source>
        <dbReference type="SAM" id="MobiDB-lite"/>
    </source>
</evidence>
<reference evidence="3 4" key="1">
    <citation type="submission" date="2020-09" db="EMBL/GenBank/DDBJ databases">
        <authorList>
            <person name="Ashkenazy H."/>
        </authorList>
    </citation>
    <scope>NUCLEOTIDE SEQUENCE [LARGE SCALE GENOMIC DNA]</scope>
    <source>
        <strain evidence="4">cv. Cdm-0</strain>
    </source>
</reference>
<dbReference type="InterPro" id="IPR025836">
    <property type="entry name" value="Zn_knuckle_CX2CX4HX4C"/>
</dbReference>
<evidence type="ECO:0000259" key="2">
    <source>
        <dbReference type="Pfam" id="PF14392"/>
    </source>
</evidence>